<evidence type="ECO:0000313" key="2">
    <source>
        <dbReference type="Proteomes" id="UP000028933"/>
    </source>
</evidence>
<dbReference type="Proteomes" id="UP000028933">
    <property type="component" value="Chromosome"/>
</dbReference>
<gene>
    <name evidence="1" type="ORF">BD94_2941</name>
</gene>
<dbReference type="AlphaFoldDB" id="A0A077EGF3"/>
<reference evidence="1" key="1">
    <citation type="journal article" date="2013" name="Lancet">
        <title>First case of E anophelis outbreak in an intensive-care unit.</title>
        <authorList>
            <person name="Teo J."/>
            <person name="Tan S.Y."/>
            <person name="Tay M."/>
            <person name="Ding Y."/>
            <person name="Kjelleberg S."/>
            <person name="Givskov M."/>
            <person name="Lin R.T."/>
            <person name="Yang L."/>
        </authorList>
    </citation>
    <scope>NUCLEOTIDE SEQUENCE [LARGE SCALE GENOMIC DNA]</scope>
    <source>
        <strain evidence="1">NUHP1</strain>
    </source>
</reference>
<protein>
    <submittedName>
        <fullName evidence="1">Uncharacterized protein</fullName>
    </submittedName>
</protein>
<dbReference type="STRING" id="1338011.BD94_2941"/>
<reference evidence="1" key="2">
    <citation type="journal article" date="2015" name="Genome Biol. Evol.">
        <title>Complete Genome Sequence and Transcriptomic Analysis of the Novel Pathogen Elizabethkingia anophelis in Response to Oxidative Stress.</title>
        <authorList>
            <person name="Li Y."/>
            <person name="Liu Y."/>
            <person name="Chew S.C."/>
            <person name="Tay M."/>
            <person name="Salido M.M."/>
            <person name="Teo J."/>
            <person name="Lauro F.M."/>
            <person name="Givskov M."/>
            <person name="Yang L."/>
        </authorList>
    </citation>
    <scope>NUCLEOTIDE SEQUENCE</scope>
    <source>
        <strain evidence="1">NUHP1</strain>
    </source>
</reference>
<dbReference type="HOGENOM" id="CLU_3308921_0_0_10"/>
<organism evidence="1 2">
    <name type="scientific">Elizabethkingia anophelis NUHP1</name>
    <dbReference type="NCBI Taxonomy" id="1338011"/>
    <lineage>
        <taxon>Bacteria</taxon>
        <taxon>Pseudomonadati</taxon>
        <taxon>Bacteroidota</taxon>
        <taxon>Flavobacteriia</taxon>
        <taxon>Flavobacteriales</taxon>
        <taxon>Weeksellaceae</taxon>
        <taxon>Elizabethkingia</taxon>
    </lineage>
</organism>
<evidence type="ECO:0000313" key="1">
    <source>
        <dbReference type="EMBL" id="AIL46716.1"/>
    </source>
</evidence>
<dbReference type="KEGG" id="eao:BD94_2941"/>
<sequence>MSCYRKNFGKYITDKSSVISILSEVKLLLILSGFLNLKK</sequence>
<accession>A0A077EGF3</accession>
<name>A0A077EGF3_9FLAO</name>
<proteinExistence type="predicted"/>
<dbReference type="EMBL" id="CP007547">
    <property type="protein sequence ID" value="AIL46716.1"/>
    <property type="molecule type" value="Genomic_DNA"/>
</dbReference>